<dbReference type="Proteomes" id="UP000309215">
    <property type="component" value="Unassembled WGS sequence"/>
</dbReference>
<name>A0A4U1JIS9_9BACT</name>
<protein>
    <recommendedName>
        <fullName evidence="4">Sigma-70 family RNA polymerase sigma factor</fullName>
    </recommendedName>
</protein>
<evidence type="ECO:0000313" key="3">
    <source>
        <dbReference type="Proteomes" id="UP000309215"/>
    </source>
</evidence>
<evidence type="ECO:0000313" key="2">
    <source>
        <dbReference type="EMBL" id="TKD10454.1"/>
    </source>
</evidence>
<feature type="region of interest" description="Disordered" evidence="1">
    <location>
        <begin position="91"/>
        <end position="110"/>
    </location>
</feature>
<dbReference type="SUPFAM" id="SSF88946">
    <property type="entry name" value="Sigma2 domain of RNA polymerase sigma factors"/>
    <property type="match status" value="1"/>
</dbReference>
<organism evidence="2 3">
    <name type="scientific">Polyangium fumosum</name>
    <dbReference type="NCBI Taxonomy" id="889272"/>
    <lineage>
        <taxon>Bacteria</taxon>
        <taxon>Pseudomonadati</taxon>
        <taxon>Myxococcota</taxon>
        <taxon>Polyangia</taxon>
        <taxon>Polyangiales</taxon>
        <taxon>Polyangiaceae</taxon>
        <taxon>Polyangium</taxon>
    </lineage>
</organism>
<dbReference type="OrthoDB" id="5528963at2"/>
<gene>
    <name evidence="2" type="ORF">E8A74_08395</name>
</gene>
<dbReference type="RefSeq" id="WP_136928420.1">
    <property type="nucleotide sequence ID" value="NZ_SSMQ01000006.1"/>
</dbReference>
<evidence type="ECO:0008006" key="4">
    <source>
        <dbReference type="Google" id="ProtNLM"/>
    </source>
</evidence>
<dbReference type="GO" id="GO:0003700">
    <property type="term" value="F:DNA-binding transcription factor activity"/>
    <property type="evidence" value="ECO:0007669"/>
    <property type="project" value="InterPro"/>
</dbReference>
<evidence type="ECO:0000256" key="1">
    <source>
        <dbReference type="SAM" id="MobiDB-lite"/>
    </source>
</evidence>
<dbReference type="Gene3D" id="1.10.1740.10">
    <property type="match status" value="1"/>
</dbReference>
<reference evidence="2 3" key="1">
    <citation type="submission" date="2019-04" db="EMBL/GenBank/DDBJ databases">
        <authorList>
            <person name="Li Y."/>
            <person name="Wang J."/>
        </authorList>
    </citation>
    <scope>NUCLEOTIDE SEQUENCE [LARGE SCALE GENOMIC DNA]</scope>
    <source>
        <strain evidence="2 3">DSM 14668</strain>
    </source>
</reference>
<proteinExistence type="predicted"/>
<keyword evidence="3" id="KW-1185">Reference proteome</keyword>
<dbReference type="InterPro" id="IPR013325">
    <property type="entry name" value="RNA_pol_sigma_r2"/>
</dbReference>
<feature type="region of interest" description="Disordered" evidence="1">
    <location>
        <begin position="177"/>
        <end position="198"/>
    </location>
</feature>
<sequence>MSSYHRPPGGGAPVVIADAHEVTRLHSMLTHHLRKIGVDELYIPDLVQETIATTWEALHEGRVRGAEGMPPVVALRGFARETAWFHAMNHARRGSTRHETPVSAIRSPPDIVSPDPMPAIEARDLLTWVMKSRPKLAYIVLLAARGLIGADAARAMGHSLTTHHGHVQKLRAALRAVGAAPAPKQAPRPTWKSRKAKR</sequence>
<dbReference type="AlphaFoldDB" id="A0A4U1JIS9"/>
<dbReference type="GO" id="GO:0006352">
    <property type="term" value="P:DNA-templated transcription initiation"/>
    <property type="evidence" value="ECO:0007669"/>
    <property type="project" value="InterPro"/>
</dbReference>
<comment type="caution">
    <text evidence="2">The sequence shown here is derived from an EMBL/GenBank/DDBJ whole genome shotgun (WGS) entry which is preliminary data.</text>
</comment>
<accession>A0A4U1JIS9</accession>
<dbReference type="EMBL" id="SSMQ01000006">
    <property type="protein sequence ID" value="TKD10454.1"/>
    <property type="molecule type" value="Genomic_DNA"/>
</dbReference>